<accession>A0A926DYM5</accession>
<evidence type="ECO:0000313" key="2">
    <source>
        <dbReference type="EMBL" id="MBC8546506.1"/>
    </source>
</evidence>
<evidence type="ECO:0000313" key="3">
    <source>
        <dbReference type="Proteomes" id="UP000653127"/>
    </source>
</evidence>
<keyword evidence="3" id="KW-1185">Reference proteome</keyword>
<keyword evidence="2" id="KW-0946">Virion</keyword>
<keyword evidence="2" id="KW-0167">Capsid protein</keyword>
<comment type="caution">
    <text evidence="2">The sequence shown here is derived from an EMBL/GenBank/DDBJ whole genome shotgun (WGS) entry which is preliminary data.</text>
</comment>
<dbReference type="Pfam" id="PF12652">
    <property type="entry name" value="CotJB"/>
    <property type="match status" value="1"/>
</dbReference>
<protein>
    <submittedName>
        <fullName evidence="2">Spore coat protein CotJB</fullName>
    </submittedName>
</protein>
<sequence length="85" mass="9985">MTEEQRVLLNRVRVCDFVLLEAGEFLDTHPDDPAALAYFKKYNEMSQEATKEYTSKFGPLTKRDYNGGPRWDWVDGPWPWEKEGN</sequence>
<dbReference type="EMBL" id="JACRST010000006">
    <property type="protein sequence ID" value="MBC8546506.1"/>
    <property type="molecule type" value="Genomic_DNA"/>
</dbReference>
<dbReference type="Proteomes" id="UP000653127">
    <property type="component" value="Unassembled WGS sequence"/>
</dbReference>
<dbReference type="InterPro" id="IPR024207">
    <property type="entry name" value="CotJB_dom"/>
</dbReference>
<reference evidence="2" key="1">
    <citation type="submission" date="2020-08" db="EMBL/GenBank/DDBJ databases">
        <title>Genome public.</title>
        <authorList>
            <person name="Liu C."/>
            <person name="Sun Q."/>
        </authorList>
    </citation>
    <scope>NUCLEOTIDE SEQUENCE</scope>
    <source>
        <strain evidence="2">NSJ-31</strain>
    </source>
</reference>
<organism evidence="2 3">
    <name type="scientific">Ligaoa zhengdingensis</name>
    <dbReference type="NCBI Taxonomy" id="2763658"/>
    <lineage>
        <taxon>Bacteria</taxon>
        <taxon>Bacillati</taxon>
        <taxon>Bacillota</taxon>
        <taxon>Clostridia</taxon>
        <taxon>Eubacteriales</taxon>
        <taxon>Oscillospiraceae</taxon>
        <taxon>Ligaoa</taxon>
    </lineage>
</organism>
<name>A0A926DYM5_9FIRM</name>
<dbReference type="AlphaFoldDB" id="A0A926DYM5"/>
<dbReference type="RefSeq" id="WP_249282585.1">
    <property type="nucleotide sequence ID" value="NZ_JACRST010000006.1"/>
</dbReference>
<proteinExistence type="predicted"/>
<evidence type="ECO:0000259" key="1">
    <source>
        <dbReference type="Pfam" id="PF12652"/>
    </source>
</evidence>
<feature type="domain" description="Protein CotJB" evidence="1">
    <location>
        <begin position="8"/>
        <end position="81"/>
    </location>
</feature>
<gene>
    <name evidence="2" type="ORF">H8711_06110</name>
</gene>